<dbReference type="EMBL" id="BAAANH010000001">
    <property type="protein sequence ID" value="GAA1750522.1"/>
    <property type="molecule type" value="Genomic_DNA"/>
</dbReference>
<dbReference type="SUPFAM" id="SSF56349">
    <property type="entry name" value="DNA breaking-rejoining enzymes"/>
    <property type="match status" value="1"/>
</dbReference>
<evidence type="ECO:0000259" key="5">
    <source>
        <dbReference type="PROSITE" id="PS51898"/>
    </source>
</evidence>
<evidence type="ECO:0000313" key="7">
    <source>
        <dbReference type="EMBL" id="GAA1750522.1"/>
    </source>
</evidence>
<dbReference type="InterPro" id="IPR011010">
    <property type="entry name" value="DNA_brk_join_enz"/>
</dbReference>
<comment type="similarity">
    <text evidence="1">Belongs to the 'phage' integrase family.</text>
</comment>
<dbReference type="InterPro" id="IPR050090">
    <property type="entry name" value="Tyrosine_recombinase_XerCD"/>
</dbReference>
<keyword evidence="3" id="KW-0233">DNA recombination</keyword>
<dbReference type="Pfam" id="PF00589">
    <property type="entry name" value="Phage_integrase"/>
    <property type="match status" value="1"/>
</dbReference>
<dbReference type="InterPro" id="IPR053876">
    <property type="entry name" value="Phage_int_M"/>
</dbReference>
<reference evidence="7 8" key="1">
    <citation type="journal article" date="2019" name="Int. J. Syst. Evol. Microbiol.">
        <title>The Global Catalogue of Microorganisms (GCM) 10K type strain sequencing project: providing services to taxonomists for standard genome sequencing and annotation.</title>
        <authorList>
            <consortium name="The Broad Institute Genomics Platform"/>
            <consortium name="The Broad Institute Genome Sequencing Center for Infectious Disease"/>
            <person name="Wu L."/>
            <person name="Ma J."/>
        </authorList>
    </citation>
    <scope>NUCLEOTIDE SEQUENCE [LARGE SCALE GENOMIC DNA]</scope>
    <source>
        <strain evidence="7 8">JCM 14319</strain>
    </source>
</reference>
<dbReference type="InterPro" id="IPR044068">
    <property type="entry name" value="CB"/>
</dbReference>
<dbReference type="Gene3D" id="1.10.443.10">
    <property type="entry name" value="Intergrase catalytic core"/>
    <property type="match status" value="1"/>
</dbReference>
<sequence length="402" mass="44249">MAGRPRLEIGTYGAITTTHVSAGVYRAQTRFRDDDGRVRKVLATGTSVNDATAELKRRLRGRESVGSSGAGSTADSPFGELARRWLESVKADPDLSIGTKNTYERELRTLVMPAWQEFTVREVTATRVDRFLAEQRAKSYSRAKHSKTLLNLVMAFAVRHGAAERNPVDAATKLKKPSQPPKALTFEEIERIRVAARQWRSEPGPGPKPDGQVRDLIEVMLGSATRIGEVLALRRCDVDLTADPPTVTVSGTIVTHKGQGVYRQESPKTAESNRLIAIPAFAAEVIRRRLALTAGENDDHLLFFTRRGTPFYPHNVRRTFREILVLAGLEGRAIRPHSFRKTGATLISTSLGEQAAAEALGHTSAATTRAHYIERTKEANPVTAEVLERLAPRTGTESLDEL</sequence>
<accession>A0ABN2K8I4</accession>
<evidence type="ECO:0000259" key="6">
    <source>
        <dbReference type="PROSITE" id="PS51900"/>
    </source>
</evidence>
<dbReference type="InterPro" id="IPR013762">
    <property type="entry name" value="Integrase-like_cat_sf"/>
</dbReference>
<dbReference type="RefSeq" id="WP_232496917.1">
    <property type="nucleotide sequence ID" value="NZ_BAAANH010000001.1"/>
</dbReference>
<dbReference type="Pfam" id="PF22022">
    <property type="entry name" value="Phage_int_M"/>
    <property type="match status" value="1"/>
</dbReference>
<dbReference type="PROSITE" id="PS51898">
    <property type="entry name" value="TYR_RECOMBINASE"/>
    <property type="match status" value="1"/>
</dbReference>
<dbReference type="InterPro" id="IPR002104">
    <property type="entry name" value="Integrase_catalytic"/>
</dbReference>
<feature type="domain" description="Core-binding (CB)" evidence="6">
    <location>
        <begin position="76"/>
        <end position="158"/>
    </location>
</feature>
<dbReference type="PANTHER" id="PTHR30349">
    <property type="entry name" value="PHAGE INTEGRASE-RELATED"/>
    <property type="match status" value="1"/>
</dbReference>
<feature type="domain" description="Tyr recombinase" evidence="5">
    <location>
        <begin position="179"/>
        <end position="385"/>
    </location>
</feature>
<dbReference type="Gene3D" id="1.10.150.130">
    <property type="match status" value="1"/>
</dbReference>
<gene>
    <name evidence="7" type="ORF">GCM10009747_04840</name>
</gene>
<comment type="caution">
    <text evidence="7">The sequence shown here is derived from an EMBL/GenBank/DDBJ whole genome shotgun (WGS) entry which is preliminary data.</text>
</comment>
<evidence type="ECO:0000256" key="3">
    <source>
        <dbReference type="ARBA" id="ARBA00023172"/>
    </source>
</evidence>
<dbReference type="CDD" id="cd01189">
    <property type="entry name" value="INT_ICEBs1_C_like"/>
    <property type="match status" value="1"/>
</dbReference>
<dbReference type="Proteomes" id="UP001500506">
    <property type="component" value="Unassembled WGS sequence"/>
</dbReference>
<dbReference type="InterPro" id="IPR010998">
    <property type="entry name" value="Integrase_recombinase_N"/>
</dbReference>
<name>A0ABN2K8I4_9MICO</name>
<organism evidence="7 8">
    <name type="scientific">Agromyces humatus</name>
    <dbReference type="NCBI Taxonomy" id="279573"/>
    <lineage>
        <taxon>Bacteria</taxon>
        <taxon>Bacillati</taxon>
        <taxon>Actinomycetota</taxon>
        <taxon>Actinomycetes</taxon>
        <taxon>Micrococcales</taxon>
        <taxon>Microbacteriaceae</taxon>
        <taxon>Agromyces</taxon>
    </lineage>
</organism>
<evidence type="ECO:0000256" key="4">
    <source>
        <dbReference type="PROSITE-ProRule" id="PRU01248"/>
    </source>
</evidence>
<evidence type="ECO:0000256" key="1">
    <source>
        <dbReference type="ARBA" id="ARBA00008857"/>
    </source>
</evidence>
<keyword evidence="2 4" id="KW-0238">DNA-binding</keyword>
<evidence type="ECO:0000313" key="8">
    <source>
        <dbReference type="Proteomes" id="UP001500506"/>
    </source>
</evidence>
<evidence type="ECO:0000256" key="2">
    <source>
        <dbReference type="ARBA" id="ARBA00023125"/>
    </source>
</evidence>
<protein>
    <submittedName>
        <fullName evidence="7">Tyrosine-type recombinase/integrase</fullName>
    </submittedName>
</protein>
<dbReference type="PANTHER" id="PTHR30349:SF64">
    <property type="entry name" value="PROPHAGE INTEGRASE INTD-RELATED"/>
    <property type="match status" value="1"/>
</dbReference>
<dbReference type="PROSITE" id="PS51900">
    <property type="entry name" value="CB"/>
    <property type="match status" value="1"/>
</dbReference>
<keyword evidence="8" id="KW-1185">Reference proteome</keyword>
<proteinExistence type="inferred from homology"/>